<dbReference type="InterPro" id="IPR029017">
    <property type="entry name" value="Enolase-like_N"/>
</dbReference>
<dbReference type="SFLD" id="SFLDS00001">
    <property type="entry name" value="Enolase"/>
    <property type="match status" value="1"/>
</dbReference>
<dbReference type="InterPro" id="IPR036849">
    <property type="entry name" value="Enolase-like_C_sf"/>
</dbReference>
<dbReference type="InterPro" id="IPR029065">
    <property type="entry name" value="Enolase_C-like"/>
</dbReference>
<evidence type="ECO:0000313" key="6">
    <source>
        <dbReference type="Proteomes" id="UP000619293"/>
    </source>
</evidence>
<keyword evidence="6" id="KW-1185">Reference proteome</keyword>
<organism evidence="5 6">
    <name type="scientific">Catellatospora chokoriensis</name>
    <dbReference type="NCBI Taxonomy" id="310353"/>
    <lineage>
        <taxon>Bacteria</taxon>
        <taxon>Bacillati</taxon>
        <taxon>Actinomycetota</taxon>
        <taxon>Actinomycetes</taxon>
        <taxon>Micromonosporales</taxon>
        <taxon>Micromonosporaceae</taxon>
        <taxon>Catellatospora</taxon>
    </lineage>
</organism>
<dbReference type="GO" id="GO:0016836">
    <property type="term" value="F:hydro-lyase activity"/>
    <property type="evidence" value="ECO:0007669"/>
    <property type="project" value="TreeGrafter"/>
</dbReference>
<dbReference type="Pfam" id="PF13378">
    <property type="entry name" value="MR_MLE_C"/>
    <property type="match status" value="1"/>
</dbReference>
<proteinExistence type="predicted"/>
<dbReference type="GO" id="GO:0009063">
    <property type="term" value="P:amino acid catabolic process"/>
    <property type="evidence" value="ECO:0007669"/>
    <property type="project" value="InterPro"/>
</dbReference>
<name>A0A8J3K2B2_9ACTN</name>
<comment type="caution">
    <text evidence="5">The sequence shown here is derived from an EMBL/GenBank/DDBJ whole genome shotgun (WGS) entry which is preliminary data.</text>
</comment>
<dbReference type="SUPFAM" id="SSF54826">
    <property type="entry name" value="Enolase N-terminal domain-like"/>
    <property type="match status" value="1"/>
</dbReference>
<dbReference type="InterPro" id="IPR018110">
    <property type="entry name" value="Mandel_Rmase/mucon_lact_enz_CS"/>
</dbReference>
<evidence type="ECO:0000256" key="3">
    <source>
        <dbReference type="ARBA" id="ARBA00022842"/>
    </source>
</evidence>
<dbReference type="PROSITE" id="PS00909">
    <property type="entry name" value="MR_MLE_2"/>
    <property type="match status" value="1"/>
</dbReference>
<comment type="cofactor">
    <cofactor evidence="1">
        <name>Mg(2+)</name>
        <dbReference type="ChEBI" id="CHEBI:18420"/>
    </cofactor>
</comment>
<dbReference type="InterPro" id="IPR013342">
    <property type="entry name" value="Mandelate_racemase_C"/>
</dbReference>
<evidence type="ECO:0000313" key="5">
    <source>
        <dbReference type="EMBL" id="GIF91147.1"/>
    </source>
</evidence>
<dbReference type="SMART" id="SM00922">
    <property type="entry name" value="MR_MLE"/>
    <property type="match status" value="1"/>
</dbReference>
<keyword evidence="3" id="KW-0460">Magnesium</keyword>
<dbReference type="SUPFAM" id="SSF51604">
    <property type="entry name" value="Enolase C-terminal domain-like"/>
    <property type="match status" value="1"/>
</dbReference>
<gene>
    <name evidence="5" type="ORF">Cch02nite_45910</name>
</gene>
<dbReference type="Gene3D" id="3.20.20.120">
    <property type="entry name" value="Enolase-like C-terminal domain"/>
    <property type="match status" value="1"/>
</dbReference>
<accession>A0A8J3K2B2</accession>
<dbReference type="Proteomes" id="UP000619293">
    <property type="component" value="Unassembled WGS sequence"/>
</dbReference>
<dbReference type="PANTHER" id="PTHR13794:SF58">
    <property type="entry name" value="MITOCHONDRIAL ENOLASE SUPERFAMILY MEMBER 1"/>
    <property type="match status" value="1"/>
</dbReference>
<dbReference type="EMBL" id="BONG01000029">
    <property type="protein sequence ID" value="GIF91147.1"/>
    <property type="molecule type" value="Genomic_DNA"/>
</dbReference>
<evidence type="ECO:0000259" key="4">
    <source>
        <dbReference type="SMART" id="SM00922"/>
    </source>
</evidence>
<dbReference type="CDD" id="cd03316">
    <property type="entry name" value="MR_like"/>
    <property type="match status" value="1"/>
</dbReference>
<keyword evidence="2" id="KW-0479">Metal-binding</keyword>
<dbReference type="RefSeq" id="WP_191838838.1">
    <property type="nucleotide sequence ID" value="NZ_BAAALB010000008.1"/>
</dbReference>
<dbReference type="Gene3D" id="3.30.390.10">
    <property type="entry name" value="Enolase-like, N-terminal domain"/>
    <property type="match status" value="1"/>
</dbReference>
<dbReference type="InterPro" id="IPR013341">
    <property type="entry name" value="Mandelate_racemase_N_dom"/>
</dbReference>
<sequence length="362" mass="38712">MSTITHAQAYLVDVEVETVRTDAVQAFLKQETVFVEIATADGGSGTGYTYTIGTGGTAVLAMLRDHLLPRLLGADARRVEAVWHDLFAATRATTVGAITSLALAAADTALWDWRCRSAGLPLWVMAGGAKDRIPLYDTEGGWLHLSTDELVDGAKRSQAAGLPGVKIKIGKPSAAEDVERVAALRAAVGPAFDVMVDANQSLTGAEAVRRARLLEPYDLAWLEEPLPADDVAGHEALARSTSIPVAVGESLYSVGQFREYLQRQAAGIVQVDVARVGGITPWLKVAHLAEAFNVAVCPHFLMELHVSLCCAVPASRYLEHIPQLRAITREPMAVVDGHAVAPSTPGLGISWDRDQIDNRRVA</sequence>
<evidence type="ECO:0000256" key="1">
    <source>
        <dbReference type="ARBA" id="ARBA00001946"/>
    </source>
</evidence>
<feature type="domain" description="Mandelate racemase/muconate lactonizing enzyme C-terminal" evidence="4">
    <location>
        <begin position="147"/>
        <end position="244"/>
    </location>
</feature>
<dbReference type="Pfam" id="PF02746">
    <property type="entry name" value="MR_MLE_N"/>
    <property type="match status" value="1"/>
</dbReference>
<dbReference type="GO" id="GO:0000287">
    <property type="term" value="F:magnesium ion binding"/>
    <property type="evidence" value="ECO:0007669"/>
    <property type="project" value="TreeGrafter"/>
</dbReference>
<reference evidence="5 6" key="1">
    <citation type="submission" date="2021-01" db="EMBL/GenBank/DDBJ databases">
        <title>Whole genome shotgun sequence of Catellatospora chokoriensis NBRC 107358.</title>
        <authorList>
            <person name="Komaki H."/>
            <person name="Tamura T."/>
        </authorList>
    </citation>
    <scope>NUCLEOTIDE SEQUENCE [LARGE SCALE GENOMIC DNA]</scope>
    <source>
        <strain evidence="5 6">NBRC 107358</strain>
    </source>
</reference>
<dbReference type="AlphaFoldDB" id="A0A8J3K2B2"/>
<dbReference type="InterPro" id="IPR046945">
    <property type="entry name" value="RHMD-like"/>
</dbReference>
<evidence type="ECO:0000256" key="2">
    <source>
        <dbReference type="ARBA" id="ARBA00022723"/>
    </source>
</evidence>
<dbReference type="PANTHER" id="PTHR13794">
    <property type="entry name" value="ENOLASE SUPERFAMILY, MANDELATE RACEMASE"/>
    <property type="match status" value="1"/>
</dbReference>
<dbReference type="SFLD" id="SFLDG00179">
    <property type="entry name" value="mandelate_racemase"/>
    <property type="match status" value="1"/>
</dbReference>
<dbReference type="GO" id="GO:0016052">
    <property type="term" value="P:carbohydrate catabolic process"/>
    <property type="evidence" value="ECO:0007669"/>
    <property type="project" value="TreeGrafter"/>
</dbReference>
<protein>
    <submittedName>
        <fullName evidence="5">Mandelate racemase</fullName>
    </submittedName>
</protein>